<gene>
    <name evidence="1" type="ORF">IQ276_33035</name>
</gene>
<dbReference type="NCBIfam" id="NF040463">
    <property type="entry name" value="all3515_fam"/>
    <property type="match status" value="1"/>
</dbReference>
<comment type="caution">
    <text evidence="1">The sequence shown here is derived from an EMBL/GenBank/DDBJ whole genome shotgun (WGS) entry which is preliminary data.</text>
</comment>
<dbReference type="AlphaFoldDB" id="A0A8J7D526"/>
<dbReference type="EMBL" id="JADEXS010000769">
    <property type="protein sequence ID" value="MBE9027063.1"/>
    <property type="molecule type" value="Genomic_DNA"/>
</dbReference>
<sequence>MVSRNTTCSKKQVNQTGQAFTSIAVSFLIAAPLVLSTTLAPAQADDTHNHSEETGFYIGLDGFEILSTGTYAGLENPNYNRLTLLYAHRNEDTPESSHFHSIGAYSYSGSLDNLTINSTNTNNRIPESYSGQPPLTLLPGSGIYSGRLISTPTNKEYSNLRIEPVASLKTSPELDNQYLFGSSNGRWQRSLEGATIGLQLASISDGLSIGDAAGANILKSVGDIYTIGSGNDFSFTPTFWTDATAPLGTYSATFKLVDLGSGNNAIPFKESGTFSFDFEVKTVPESSTVLGLGIVGLLGLSVSRWRKIARSSLN</sequence>
<name>A0A8J7D526_DESMC</name>
<keyword evidence="2" id="KW-1185">Reference proteome</keyword>
<dbReference type="RefSeq" id="WP_193924090.1">
    <property type="nucleotide sequence ID" value="NZ_JADEXS020000001.1"/>
</dbReference>
<protein>
    <submittedName>
        <fullName evidence="1">PEP-CTERM sorting domain-containing protein</fullName>
    </submittedName>
</protein>
<dbReference type="InterPro" id="IPR013424">
    <property type="entry name" value="Ice-binding_C"/>
</dbReference>
<proteinExistence type="predicted"/>
<dbReference type="NCBIfam" id="TIGR02595">
    <property type="entry name" value="PEP_CTERM"/>
    <property type="match status" value="1"/>
</dbReference>
<organism evidence="1 2">
    <name type="scientific">Desmonostoc muscorum LEGE 12446</name>
    <dbReference type="NCBI Taxonomy" id="1828758"/>
    <lineage>
        <taxon>Bacteria</taxon>
        <taxon>Bacillati</taxon>
        <taxon>Cyanobacteriota</taxon>
        <taxon>Cyanophyceae</taxon>
        <taxon>Nostocales</taxon>
        <taxon>Nostocaceae</taxon>
        <taxon>Desmonostoc</taxon>
    </lineage>
</organism>
<dbReference type="Proteomes" id="UP000622533">
    <property type="component" value="Unassembled WGS sequence"/>
</dbReference>
<evidence type="ECO:0000313" key="1">
    <source>
        <dbReference type="EMBL" id="MBE9027063.1"/>
    </source>
</evidence>
<accession>A0A8J7D526</accession>
<evidence type="ECO:0000313" key="2">
    <source>
        <dbReference type="Proteomes" id="UP000622533"/>
    </source>
</evidence>
<reference evidence="1" key="1">
    <citation type="submission" date="2020-10" db="EMBL/GenBank/DDBJ databases">
        <authorList>
            <person name="Castelo-Branco R."/>
            <person name="Eusebio N."/>
            <person name="Adriana R."/>
            <person name="Vieira A."/>
            <person name="Brugerolle De Fraissinette N."/>
            <person name="Rezende De Castro R."/>
            <person name="Schneider M.P."/>
            <person name="Vasconcelos V."/>
            <person name="Leao P.N."/>
        </authorList>
    </citation>
    <scope>NUCLEOTIDE SEQUENCE</scope>
    <source>
        <strain evidence="1">LEGE 12446</strain>
    </source>
</reference>